<evidence type="ECO:0000313" key="3">
    <source>
        <dbReference type="Proteomes" id="UP000515163"/>
    </source>
</evidence>
<reference evidence="4" key="1">
    <citation type="submission" date="2025-08" db="UniProtKB">
        <authorList>
            <consortium name="RefSeq"/>
        </authorList>
    </citation>
    <scope>IDENTIFICATION</scope>
    <source>
        <tissue evidence="4">Tentacle</tissue>
    </source>
</reference>
<evidence type="ECO:0000256" key="1">
    <source>
        <dbReference type="SAM" id="MobiDB-lite"/>
    </source>
</evidence>
<feature type="compositionally biased region" description="Basic and acidic residues" evidence="1">
    <location>
        <begin position="31"/>
        <end position="44"/>
    </location>
</feature>
<dbReference type="GeneID" id="116297217"/>
<feature type="compositionally biased region" description="Basic and acidic residues" evidence="1">
    <location>
        <begin position="56"/>
        <end position="74"/>
    </location>
</feature>
<feature type="compositionally biased region" description="Polar residues" evidence="1">
    <location>
        <begin position="75"/>
        <end position="84"/>
    </location>
</feature>
<keyword evidence="2" id="KW-0732">Signal</keyword>
<feature type="chain" id="PRO_5027724709" evidence="2">
    <location>
        <begin position="27"/>
        <end position="192"/>
    </location>
</feature>
<evidence type="ECO:0000256" key="2">
    <source>
        <dbReference type="SAM" id="SignalP"/>
    </source>
</evidence>
<dbReference type="AlphaFoldDB" id="A0A6P8I156"/>
<protein>
    <submittedName>
        <fullName evidence="4">Uncharacterized protein LOC116297217</fullName>
    </submittedName>
</protein>
<feature type="region of interest" description="Disordered" evidence="1">
    <location>
        <begin position="29"/>
        <end position="125"/>
    </location>
</feature>
<dbReference type="OrthoDB" id="5975090at2759"/>
<organism evidence="3 4">
    <name type="scientific">Actinia tenebrosa</name>
    <name type="common">Australian red waratah sea anemone</name>
    <dbReference type="NCBI Taxonomy" id="6105"/>
    <lineage>
        <taxon>Eukaryota</taxon>
        <taxon>Metazoa</taxon>
        <taxon>Cnidaria</taxon>
        <taxon>Anthozoa</taxon>
        <taxon>Hexacorallia</taxon>
        <taxon>Actiniaria</taxon>
        <taxon>Actiniidae</taxon>
        <taxon>Actinia</taxon>
    </lineage>
</organism>
<name>A0A6P8I156_ACTTE</name>
<keyword evidence="3" id="KW-1185">Reference proteome</keyword>
<dbReference type="RefSeq" id="XP_031561261.1">
    <property type="nucleotide sequence ID" value="XM_031705401.1"/>
</dbReference>
<feature type="compositionally biased region" description="Basic and acidic residues" evidence="1">
    <location>
        <begin position="88"/>
        <end position="106"/>
    </location>
</feature>
<gene>
    <name evidence="4" type="primary">LOC116297217</name>
</gene>
<proteinExistence type="predicted"/>
<dbReference type="InParanoid" id="A0A6P8I156"/>
<feature type="signal peptide" evidence="2">
    <location>
        <begin position="1"/>
        <end position="26"/>
    </location>
</feature>
<accession>A0A6P8I156</accession>
<dbReference type="Proteomes" id="UP000515163">
    <property type="component" value="Unplaced"/>
</dbReference>
<sequence length="192" mass="22158">MPSPIIRMKLLLRLAVLVLLVYCVQSAVPKTRQDQSRPEKDIANEHPNSQTRVKTKRTDANDIKIPIERSDKQTPKSSRTTRSLKTAPKYEDKRLSDDKKFPDHSKKVASSSSQNKKVEPRNKVAKKKPLVVKEFPLNDIIFKGRATNEANAFIKANDKVGKALELIYEHAREQDLNELENQIRRRMKAYKR</sequence>
<evidence type="ECO:0000313" key="4">
    <source>
        <dbReference type="RefSeq" id="XP_031561261.1"/>
    </source>
</evidence>
<dbReference type="KEGG" id="aten:116297217"/>